<gene>
    <name evidence="1" type="ORF">OTU49_007208</name>
</gene>
<accession>A0AAW0WJ66</accession>
<organism evidence="1 2">
    <name type="scientific">Cherax quadricarinatus</name>
    <name type="common">Australian red claw crayfish</name>
    <dbReference type="NCBI Taxonomy" id="27406"/>
    <lineage>
        <taxon>Eukaryota</taxon>
        <taxon>Metazoa</taxon>
        <taxon>Ecdysozoa</taxon>
        <taxon>Arthropoda</taxon>
        <taxon>Crustacea</taxon>
        <taxon>Multicrustacea</taxon>
        <taxon>Malacostraca</taxon>
        <taxon>Eumalacostraca</taxon>
        <taxon>Eucarida</taxon>
        <taxon>Decapoda</taxon>
        <taxon>Pleocyemata</taxon>
        <taxon>Astacidea</taxon>
        <taxon>Parastacoidea</taxon>
        <taxon>Parastacidae</taxon>
        <taxon>Cherax</taxon>
    </lineage>
</organism>
<name>A0AAW0WJ66_CHEQU</name>
<dbReference type="AlphaFoldDB" id="A0AAW0WJ66"/>
<proteinExistence type="predicted"/>
<feature type="non-terminal residue" evidence="1">
    <location>
        <position position="123"/>
    </location>
</feature>
<evidence type="ECO:0008006" key="3">
    <source>
        <dbReference type="Google" id="ProtNLM"/>
    </source>
</evidence>
<reference evidence="1 2" key="1">
    <citation type="journal article" date="2024" name="BMC Genomics">
        <title>Genome assembly of redclaw crayfish (Cherax quadricarinatus) provides insights into its immune adaptation and hypoxia tolerance.</title>
        <authorList>
            <person name="Liu Z."/>
            <person name="Zheng J."/>
            <person name="Li H."/>
            <person name="Fang K."/>
            <person name="Wang S."/>
            <person name="He J."/>
            <person name="Zhou D."/>
            <person name="Weng S."/>
            <person name="Chi M."/>
            <person name="Gu Z."/>
            <person name="He J."/>
            <person name="Li F."/>
            <person name="Wang M."/>
        </authorList>
    </citation>
    <scope>NUCLEOTIDE SEQUENCE [LARGE SCALE GENOMIC DNA]</scope>
    <source>
        <strain evidence="1">ZL_2023a</strain>
    </source>
</reference>
<evidence type="ECO:0000313" key="1">
    <source>
        <dbReference type="EMBL" id="KAK8732146.1"/>
    </source>
</evidence>
<keyword evidence="2" id="KW-1185">Reference proteome</keyword>
<sequence>MSLFGSLMRGFDDESFFGGHRSIMRQVDQMMASMIRDPFEEDPFFGTGGGAGGGGGGGGCGGLLAGFPALTAGPAVNALSAVNALNSNALVAAGASARTQRARSQHPFTALGLPSMANMMSSI</sequence>
<protein>
    <recommendedName>
        <fullName evidence="3">Myeloid leukemia factor</fullName>
    </recommendedName>
</protein>
<dbReference type="EMBL" id="JARKIK010000058">
    <property type="protein sequence ID" value="KAK8732146.1"/>
    <property type="molecule type" value="Genomic_DNA"/>
</dbReference>
<comment type="caution">
    <text evidence="1">The sequence shown here is derived from an EMBL/GenBank/DDBJ whole genome shotgun (WGS) entry which is preliminary data.</text>
</comment>
<evidence type="ECO:0000313" key="2">
    <source>
        <dbReference type="Proteomes" id="UP001445076"/>
    </source>
</evidence>
<dbReference type="Proteomes" id="UP001445076">
    <property type="component" value="Unassembled WGS sequence"/>
</dbReference>